<protein>
    <recommendedName>
        <fullName evidence="1">ABC-three component systems C-terminal domain-containing protein</fullName>
    </recommendedName>
</protein>
<organism evidence="2 3">
    <name type="scientific">Escherichia marmotae</name>
    <dbReference type="NCBI Taxonomy" id="1499973"/>
    <lineage>
        <taxon>Bacteria</taxon>
        <taxon>Pseudomonadati</taxon>
        <taxon>Pseudomonadota</taxon>
        <taxon>Gammaproteobacteria</taxon>
        <taxon>Enterobacterales</taxon>
        <taxon>Enterobacteriaceae</taxon>
        <taxon>Escherichia</taxon>
    </lineage>
</organism>
<evidence type="ECO:0000313" key="2">
    <source>
        <dbReference type="EMBL" id="MCR6677640.1"/>
    </source>
</evidence>
<proteinExistence type="predicted"/>
<dbReference type="EMBL" id="JANPXH010000024">
    <property type="protein sequence ID" value="MCR6677640.1"/>
    <property type="molecule type" value="Genomic_DNA"/>
</dbReference>
<dbReference type="Proteomes" id="UP001206878">
    <property type="component" value="Unassembled WGS sequence"/>
</dbReference>
<reference evidence="2" key="1">
    <citation type="submission" date="2022-07" db="EMBL/GenBank/DDBJ databases">
        <title>Diversity of ethanolamine utilization by human commensal Escherichia coli.</title>
        <authorList>
            <person name="Jubelin G."/>
        </authorList>
    </citation>
    <scope>NUCLEOTIDE SEQUENCE</scope>
    <source>
        <strain evidence="2">S1</strain>
    </source>
</reference>
<gene>
    <name evidence="2" type="ORF">NVV43_18820</name>
</gene>
<feature type="domain" description="ABC-three component systems C-terminal" evidence="1">
    <location>
        <begin position="79"/>
        <end position="191"/>
    </location>
</feature>
<sequence>MEKNESLVISDNEITNNNPGRDLNIGTHISFNEVKNRSNALANLLERSKKLCETDQEYKYMLEELQEYLQPRPGRKIIGLEGKLKEGNRLDLLEDAAYLENKFARRVSKHQFSISEEIIYCHCLSKINSSFSQYVKPLFKNTVNTAIIDRVIYDRIVEPLYEEVSEVSTAISSELIRGMIFFLTGKCHLRWVG</sequence>
<dbReference type="Pfam" id="PF20285">
    <property type="entry name" value="CTD9"/>
    <property type="match status" value="1"/>
</dbReference>
<evidence type="ECO:0000259" key="1">
    <source>
        <dbReference type="Pfam" id="PF20285"/>
    </source>
</evidence>
<comment type="caution">
    <text evidence="2">The sequence shown here is derived from an EMBL/GenBank/DDBJ whole genome shotgun (WGS) entry which is preliminary data.</text>
</comment>
<accession>A0AAW5MVY5</accession>
<name>A0AAW5MVY5_9ESCH</name>
<evidence type="ECO:0000313" key="3">
    <source>
        <dbReference type="Proteomes" id="UP001206878"/>
    </source>
</evidence>
<dbReference type="InterPro" id="IPR046911">
    <property type="entry name" value="ABC-3C_CTD9"/>
</dbReference>
<dbReference type="RefSeq" id="WP_021576393.1">
    <property type="nucleotide sequence ID" value="NZ_JABYMV010000022.1"/>
</dbReference>
<dbReference type="AlphaFoldDB" id="A0AAW5MVY5"/>